<dbReference type="Proteomes" id="UP000652681">
    <property type="component" value="Unassembled WGS sequence"/>
</dbReference>
<name>A0A8J6TXI9_9FLAO</name>
<evidence type="ECO:0000256" key="1">
    <source>
        <dbReference type="SAM" id="SignalP"/>
    </source>
</evidence>
<protein>
    <submittedName>
        <fullName evidence="2">DUF4197 domain-containing protein</fullName>
    </submittedName>
</protein>
<dbReference type="EMBL" id="JACVEL010000005">
    <property type="protein sequence ID" value="MBC9812581.1"/>
    <property type="molecule type" value="Genomic_DNA"/>
</dbReference>
<gene>
    <name evidence="2" type="ORF">H9Y05_08875</name>
</gene>
<reference evidence="2" key="1">
    <citation type="submission" date="2020-09" db="EMBL/GenBank/DDBJ databases">
        <title>Taishania pollutisoli gen. nov., sp. nov., Isolated from Tetrabromobisphenol A-Contaminated Soil.</title>
        <authorList>
            <person name="Chen Q."/>
        </authorList>
    </citation>
    <scope>NUCLEOTIDE SEQUENCE</scope>
    <source>
        <strain evidence="2">CZZ-1</strain>
    </source>
</reference>
<sequence>MKKIVIAASVGVLMILSSCDVLESAASTVTNGSSTGKIPLSNEEVVKGLKEALSVGITNSVNLTSVTDGFLKNAEIRLPFPPDAIKVREKAIEWGLDGQVEKFETTLNRAAEEAAKEALPIFKNAITGMSLQDGFAVLNGGKGAATKFLKDNTTNELIAAFAPKVKTAIEKVKLTDYWNPIVTKYNTAAPLLGTNKVNPDLNEYVTQLAIDGLFKMVEKEENKIRDNASARVSDLLQRVFGSLDK</sequence>
<feature type="signal peptide" evidence="1">
    <location>
        <begin position="1"/>
        <end position="23"/>
    </location>
</feature>
<keyword evidence="3" id="KW-1185">Reference proteome</keyword>
<accession>A0A8J6TXI9</accession>
<dbReference type="InterPro" id="IPR025245">
    <property type="entry name" value="DUF4197"/>
</dbReference>
<dbReference type="Pfam" id="PF13852">
    <property type="entry name" value="DUF4197"/>
    <property type="match status" value="1"/>
</dbReference>
<dbReference type="PROSITE" id="PS51257">
    <property type="entry name" value="PROKAR_LIPOPROTEIN"/>
    <property type="match status" value="1"/>
</dbReference>
<organism evidence="2 3">
    <name type="scientific">Taishania pollutisoli</name>
    <dbReference type="NCBI Taxonomy" id="2766479"/>
    <lineage>
        <taxon>Bacteria</taxon>
        <taxon>Pseudomonadati</taxon>
        <taxon>Bacteroidota</taxon>
        <taxon>Flavobacteriia</taxon>
        <taxon>Flavobacteriales</taxon>
        <taxon>Crocinitomicaceae</taxon>
        <taxon>Taishania</taxon>
    </lineage>
</organism>
<dbReference type="AlphaFoldDB" id="A0A8J6TXI9"/>
<dbReference type="RefSeq" id="WP_163492751.1">
    <property type="nucleotide sequence ID" value="NZ_JACVEL010000005.1"/>
</dbReference>
<proteinExistence type="predicted"/>
<evidence type="ECO:0000313" key="2">
    <source>
        <dbReference type="EMBL" id="MBC9812581.1"/>
    </source>
</evidence>
<keyword evidence="1" id="KW-0732">Signal</keyword>
<comment type="caution">
    <text evidence="2">The sequence shown here is derived from an EMBL/GenBank/DDBJ whole genome shotgun (WGS) entry which is preliminary data.</text>
</comment>
<evidence type="ECO:0000313" key="3">
    <source>
        <dbReference type="Proteomes" id="UP000652681"/>
    </source>
</evidence>
<feature type="chain" id="PRO_5035284973" evidence="1">
    <location>
        <begin position="24"/>
        <end position="245"/>
    </location>
</feature>